<keyword evidence="2" id="KW-1185">Reference proteome</keyword>
<organism evidence="1 2">
    <name type="scientific">Enterococcus ureilyticus</name>
    <dbReference type="NCBI Taxonomy" id="1131292"/>
    <lineage>
        <taxon>Bacteria</taxon>
        <taxon>Bacillati</taxon>
        <taxon>Bacillota</taxon>
        <taxon>Bacilli</taxon>
        <taxon>Lactobacillales</taxon>
        <taxon>Enterococcaceae</taxon>
        <taxon>Enterococcus</taxon>
    </lineage>
</organism>
<accession>A0A1E5HEA4</accession>
<gene>
    <name evidence="1" type="ORF">BCR24_12245</name>
</gene>
<evidence type="ECO:0000313" key="2">
    <source>
        <dbReference type="Proteomes" id="UP000094469"/>
    </source>
</evidence>
<sequence>MLAVEGKVRKSQKELRKELLSLIGDDLFLWKQDNKKTRKVQEIGWMLGADSMEESRPLDAIDPNSFTLAEYKTLQNLGYSGQSIYEVLGFKSLSK</sequence>
<evidence type="ECO:0000313" key="1">
    <source>
        <dbReference type="EMBL" id="OEG23287.1"/>
    </source>
</evidence>
<dbReference type="Proteomes" id="UP000094469">
    <property type="component" value="Unassembled WGS sequence"/>
</dbReference>
<dbReference type="AlphaFoldDB" id="A0A1E5HEA4"/>
<comment type="caution">
    <text evidence="1">The sequence shown here is derived from an EMBL/GenBank/DDBJ whole genome shotgun (WGS) entry which is preliminary data.</text>
</comment>
<dbReference type="EMBL" id="MIKC01000005">
    <property type="protein sequence ID" value="OEG23287.1"/>
    <property type="molecule type" value="Genomic_DNA"/>
</dbReference>
<dbReference type="RefSeq" id="WP_069639272.1">
    <property type="nucleotide sequence ID" value="NZ_JAFBEZ010000012.1"/>
</dbReference>
<proteinExistence type="predicted"/>
<name>A0A1E5HEA4_9ENTE</name>
<protein>
    <submittedName>
        <fullName evidence="1">Uncharacterized protein</fullName>
    </submittedName>
</protein>
<reference evidence="2" key="1">
    <citation type="submission" date="2016-09" db="EMBL/GenBank/DDBJ databases">
        <authorList>
            <person name="Gulvik C.A."/>
        </authorList>
    </citation>
    <scope>NUCLEOTIDE SEQUENCE [LARGE SCALE GENOMIC DNA]</scope>
    <source>
        <strain evidence="2">LMG 26676</strain>
    </source>
</reference>